<feature type="compositionally biased region" description="Polar residues" evidence="1">
    <location>
        <begin position="244"/>
        <end position="265"/>
    </location>
</feature>
<dbReference type="Proteomes" id="UP001634394">
    <property type="component" value="Unassembled WGS sequence"/>
</dbReference>
<dbReference type="AlphaFoldDB" id="A0ABD3XG98"/>
<keyword evidence="3" id="KW-1185">Reference proteome</keyword>
<feature type="compositionally biased region" description="Polar residues" evidence="1">
    <location>
        <begin position="441"/>
        <end position="468"/>
    </location>
</feature>
<protein>
    <submittedName>
        <fullName evidence="2">Uncharacterized protein</fullName>
    </submittedName>
</protein>
<reference evidence="2 3" key="1">
    <citation type="submission" date="2024-11" db="EMBL/GenBank/DDBJ databases">
        <title>Chromosome-level genome assembly of the freshwater bivalve Anodonta woodiana.</title>
        <authorList>
            <person name="Chen X."/>
        </authorList>
    </citation>
    <scope>NUCLEOTIDE SEQUENCE [LARGE SCALE GENOMIC DNA]</scope>
    <source>
        <strain evidence="2">MN2024</strain>
        <tissue evidence="2">Gills</tissue>
    </source>
</reference>
<feature type="compositionally biased region" description="Basic and acidic residues" evidence="1">
    <location>
        <begin position="475"/>
        <end position="487"/>
    </location>
</feature>
<organism evidence="2 3">
    <name type="scientific">Sinanodonta woodiana</name>
    <name type="common">Chinese pond mussel</name>
    <name type="synonym">Anodonta woodiana</name>
    <dbReference type="NCBI Taxonomy" id="1069815"/>
    <lineage>
        <taxon>Eukaryota</taxon>
        <taxon>Metazoa</taxon>
        <taxon>Spiralia</taxon>
        <taxon>Lophotrochozoa</taxon>
        <taxon>Mollusca</taxon>
        <taxon>Bivalvia</taxon>
        <taxon>Autobranchia</taxon>
        <taxon>Heteroconchia</taxon>
        <taxon>Palaeoheterodonta</taxon>
        <taxon>Unionida</taxon>
        <taxon>Unionoidea</taxon>
        <taxon>Unionidae</taxon>
        <taxon>Unioninae</taxon>
        <taxon>Sinanodonta</taxon>
    </lineage>
</organism>
<dbReference type="PANTHER" id="PTHR24110">
    <property type="entry name" value="CENTROSOMAL PROTEIN OF 78 KDA"/>
    <property type="match status" value="1"/>
</dbReference>
<gene>
    <name evidence="2" type="ORF">ACJMK2_025374</name>
</gene>
<feature type="region of interest" description="Disordered" evidence="1">
    <location>
        <begin position="633"/>
        <end position="653"/>
    </location>
</feature>
<feature type="compositionally biased region" description="Basic and acidic residues" evidence="1">
    <location>
        <begin position="538"/>
        <end position="555"/>
    </location>
</feature>
<proteinExistence type="predicted"/>
<name>A0ABD3XG98_SINWO</name>
<comment type="caution">
    <text evidence="2">The sequence shown here is derived from an EMBL/GenBank/DDBJ whole genome shotgun (WGS) entry which is preliminary data.</text>
</comment>
<evidence type="ECO:0000313" key="3">
    <source>
        <dbReference type="Proteomes" id="UP001634394"/>
    </source>
</evidence>
<feature type="compositionally biased region" description="Basic and acidic residues" evidence="1">
    <location>
        <begin position="516"/>
        <end position="528"/>
    </location>
</feature>
<dbReference type="PANTHER" id="PTHR24110:SF3">
    <property type="entry name" value="CENTROSOMAL PROTEIN OF 78 KDA"/>
    <property type="match status" value="1"/>
</dbReference>
<feature type="compositionally biased region" description="Polar residues" evidence="1">
    <location>
        <begin position="417"/>
        <end position="427"/>
    </location>
</feature>
<evidence type="ECO:0000313" key="2">
    <source>
        <dbReference type="EMBL" id="KAL3885291.1"/>
    </source>
</evidence>
<feature type="compositionally biased region" description="Basic and acidic residues" evidence="1">
    <location>
        <begin position="571"/>
        <end position="600"/>
    </location>
</feature>
<evidence type="ECO:0000256" key="1">
    <source>
        <dbReference type="SAM" id="MobiDB-lite"/>
    </source>
</evidence>
<sequence>MGRYESHEYQGWHESHVIRVGVKHMSDRVDSNHMNVRVGMNHMNVRVGMNHMNVRVGMYHMNIRVWMNHMTVRVGMNHMSDRVAMYHMNIRVEINHVNVKVGMNHMNIRIGMNHVVDMIHMNIRVEMNHISVRVGYQGWHESHEYQGLDESLEYQGLDESHEYQGLDESHEYQGLNVSHEYQVGMYHMSVRVEINNVNIRVGMNHVSDMVEINDVNVRVGINHDLVIQENVFFSRGYPPEHTPGKTTILENSEGLSPHGSPNITKGESLVEEEEEEDTIHDMRKLQLDDSTLATGMKNTDIKDLRVEIVQLKRQMREERIARAKADQLVVKFRLENKKLFDENQRLKQMRGGSILDDDSVLDSIEASFKQFHEFLDLLRDAGLGQLITMAGLDKQGSPFSMTSEKPFSKHSKLSKFPSKSNGYQGDISSDGHINGSYKTKALQQGLNGSNLRPKSYLSTQDPTMKGLSSGSGGDGFKEDKKSRPADDLYDRLRQETSGIFQHMGDEDHSANITADSGKHHDSSNEDRRARRKSPLPQSDKKTEESPRSPRLEKLGLRGPEGEVIMSLSPFDSDHSKDHFNQSDERDLNTARDTERSEFPDKGLASRHSDFNYSMESFEQSYLSERGEMVHLGDDLELASPLPQEQIDSDEEDF</sequence>
<feature type="region of interest" description="Disordered" evidence="1">
    <location>
        <begin position="238"/>
        <end position="279"/>
    </location>
</feature>
<feature type="region of interest" description="Disordered" evidence="1">
    <location>
        <begin position="394"/>
        <end position="487"/>
    </location>
</feature>
<accession>A0ABD3XG98</accession>
<feature type="region of interest" description="Disordered" evidence="1">
    <location>
        <begin position="501"/>
        <end position="612"/>
    </location>
</feature>
<feature type="compositionally biased region" description="Acidic residues" evidence="1">
    <location>
        <begin position="269"/>
        <end position="278"/>
    </location>
</feature>
<dbReference type="EMBL" id="JBJQND010000002">
    <property type="protein sequence ID" value="KAL3885291.1"/>
    <property type="molecule type" value="Genomic_DNA"/>
</dbReference>